<keyword evidence="3" id="KW-0813">Transport</keyword>
<dbReference type="Pfam" id="PF01547">
    <property type="entry name" value="SBP_bac_1"/>
    <property type="match status" value="1"/>
</dbReference>
<dbReference type="InterPro" id="IPR050490">
    <property type="entry name" value="Bact_solute-bd_prot1"/>
</dbReference>
<comment type="caution">
    <text evidence="9">The sequence shown here is derived from an EMBL/GenBank/DDBJ whole genome shotgun (WGS) entry which is preliminary data.</text>
</comment>
<dbReference type="GO" id="GO:0042597">
    <property type="term" value="C:periplasmic space"/>
    <property type="evidence" value="ECO:0007669"/>
    <property type="project" value="UniProtKB-SubCell"/>
</dbReference>
<dbReference type="AlphaFoldDB" id="A0A7W6ZZR2"/>
<dbReference type="EMBL" id="JACIIG010000029">
    <property type="protein sequence ID" value="MBB4571595.1"/>
    <property type="molecule type" value="Genomic_DNA"/>
</dbReference>
<evidence type="ECO:0000256" key="8">
    <source>
        <dbReference type="ARBA" id="ARBA00049753"/>
    </source>
</evidence>
<dbReference type="PANTHER" id="PTHR43649">
    <property type="entry name" value="ARABINOSE-BINDING PROTEIN-RELATED"/>
    <property type="match status" value="1"/>
</dbReference>
<dbReference type="PANTHER" id="PTHR43649:SF28">
    <property type="entry name" value="BINDING PROTEIN COMPONENT OF ABC SUGAR TRANSPORTER-RELATED"/>
    <property type="match status" value="1"/>
</dbReference>
<comment type="subcellular location">
    <subcellularLocation>
        <location evidence="1">Periplasm</location>
    </subcellularLocation>
</comment>
<dbReference type="Gene3D" id="3.40.190.10">
    <property type="entry name" value="Periplasmic binding protein-like II"/>
    <property type="match status" value="1"/>
</dbReference>
<evidence type="ECO:0000256" key="1">
    <source>
        <dbReference type="ARBA" id="ARBA00004418"/>
    </source>
</evidence>
<evidence type="ECO:0000313" key="9">
    <source>
        <dbReference type="EMBL" id="MBB4571595.1"/>
    </source>
</evidence>
<protein>
    <recommendedName>
        <fullName evidence="8">Probable sugar-binding periplasmic protein</fullName>
    </recommendedName>
</protein>
<accession>A0A7W6ZZR2</accession>
<evidence type="ECO:0000256" key="6">
    <source>
        <dbReference type="ARBA" id="ARBA00022764"/>
    </source>
</evidence>
<reference evidence="9 10" key="1">
    <citation type="submission" date="2020-08" db="EMBL/GenBank/DDBJ databases">
        <title>Genomic Encyclopedia of Type Strains, Phase IV (KMG-V): Genome sequencing to study the core and pangenomes of soil and plant-associated prokaryotes.</title>
        <authorList>
            <person name="Whitman W."/>
        </authorList>
    </citation>
    <scope>NUCLEOTIDE SEQUENCE [LARGE SCALE GENOMIC DNA]</scope>
    <source>
        <strain evidence="9 10">SEMIA 492</strain>
    </source>
</reference>
<evidence type="ECO:0000256" key="4">
    <source>
        <dbReference type="ARBA" id="ARBA00022597"/>
    </source>
</evidence>
<comment type="similarity">
    <text evidence="2">Belongs to the bacterial solute-binding protein 1 family.</text>
</comment>
<dbReference type="SUPFAM" id="SSF53850">
    <property type="entry name" value="Periplasmic binding protein-like II"/>
    <property type="match status" value="1"/>
</dbReference>
<sequence length="340" mass="37343">MPALAGEGMSVDVVHFWVSKSESAALAVFRKAWTTAGNQWVDMPAENKVAVQRVVSDRIANGYPPAVMQWNANEGSRELPEMGIVQDINDVAETDHWRDVIPATVLDRISYQGKVYFAPTNIHAENWLWTSRKIFDDAGLSMPASWEDVFTIAEKIKAAGHIPIALGGSRWEVSLIFNDIIYHKFGPEGYARLMSGDASLVLDPRMIDALEMLSRLSDYVEPFAARKDKTWADATAAVGSGQAGMQFMGDWAKGELVARGYLVDKDFDCTLVPGTSIAYFMVIDAFAFPLTNRDGTAEPSHAWFSIGTIKPPSAGPRDRFPFGRTSTRLVSIVAVSSACK</sequence>
<name>A0A7W6ZZR2_9HYPH</name>
<evidence type="ECO:0000256" key="7">
    <source>
        <dbReference type="ARBA" id="ARBA00049629"/>
    </source>
</evidence>
<keyword evidence="5" id="KW-0732">Signal</keyword>
<keyword evidence="10" id="KW-1185">Reference proteome</keyword>
<dbReference type="Proteomes" id="UP000543836">
    <property type="component" value="Unassembled WGS sequence"/>
</dbReference>
<evidence type="ECO:0000256" key="3">
    <source>
        <dbReference type="ARBA" id="ARBA00022448"/>
    </source>
</evidence>
<proteinExistence type="inferred from homology"/>
<keyword evidence="4" id="KW-0762">Sugar transport</keyword>
<organism evidence="9 10">
    <name type="scientific">Rhizobium leucaenae</name>
    <dbReference type="NCBI Taxonomy" id="29450"/>
    <lineage>
        <taxon>Bacteria</taxon>
        <taxon>Pseudomonadati</taxon>
        <taxon>Pseudomonadota</taxon>
        <taxon>Alphaproteobacteria</taxon>
        <taxon>Hyphomicrobiales</taxon>
        <taxon>Rhizobiaceae</taxon>
        <taxon>Rhizobium/Agrobacterium group</taxon>
        <taxon>Rhizobium</taxon>
    </lineage>
</organism>
<keyword evidence="6" id="KW-0574">Periplasm</keyword>
<evidence type="ECO:0000256" key="5">
    <source>
        <dbReference type="ARBA" id="ARBA00022729"/>
    </source>
</evidence>
<dbReference type="InterPro" id="IPR006059">
    <property type="entry name" value="SBP"/>
</dbReference>
<gene>
    <name evidence="9" type="ORF">GGE60_005759</name>
</gene>
<comment type="function">
    <text evidence="7">Part of a binding-protein-dependent transport system for a sugar.</text>
</comment>
<evidence type="ECO:0000313" key="10">
    <source>
        <dbReference type="Proteomes" id="UP000543836"/>
    </source>
</evidence>
<evidence type="ECO:0000256" key="2">
    <source>
        <dbReference type="ARBA" id="ARBA00008520"/>
    </source>
</evidence>